<dbReference type="PANTHER" id="PTHR38340">
    <property type="entry name" value="S-LAYER PROTEIN"/>
    <property type="match status" value="1"/>
</dbReference>
<comment type="subcellular location">
    <subcellularLocation>
        <location evidence="1">Secreted</location>
    </subcellularLocation>
</comment>
<evidence type="ECO:0000256" key="1">
    <source>
        <dbReference type="ARBA" id="ARBA00004613"/>
    </source>
</evidence>
<feature type="compositionally biased region" description="Polar residues" evidence="3">
    <location>
        <begin position="141"/>
        <end position="151"/>
    </location>
</feature>
<accession>A0ABW8Q314</accession>
<feature type="compositionally biased region" description="Basic and acidic residues" evidence="3">
    <location>
        <begin position="553"/>
        <end position="572"/>
    </location>
</feature>
<protein>
    <submittedName>
        <fullName evidence="4">Uncharacterized protein</fullName>
    </submittedName>
</protein>
<evidence type="ECO:0000313" key="5">
    <source>
        <dbReference type="Proteomes" id="UP001621964"/>
    </source>
</evidence>
<dbReference type="InterPro" id="IPR011049">
    <property type="entry name" value="Serralysin-like_metalloprot_C"/>
</dbReference>
<feature type="region of interest" description="Disordered" evidence="3">
    <location>
        <begin position="104"/>
        <end position="175"/>
    </location>
</feature>
<dbReference type="PROSITE" id="PS00330">
    <property type="entry name" value="HEMOLYSIN_CALCIUM"/>
    <property type="match status" value="1"/>
</dbReference>
<dbReference type="InterPro" id="IPR029058">
    <property type="entry name" value="AB_hydrolase_fold"/>
</dbReference>
<dbReference type="Proteomes" id="UP001621964">
    <property type="component" value="Unassembled WGS sequence"/>
</dbReference>
<evidence type="ECO:0000256" key="3">
    <source>
        <dbReference type="SAM" id="MobiDB-lite"/>
    </source>
</evidence>
<feature type="compositionally biased region" description="Basic and acidic residues" evidence="3">
    <location>
        <begin position="126"/>
        <end position="140"/>
    </location>
</feature>
<reference evidence="4 5" key="1">
    <citation type="submission" date="2024-11" db="EMBL/GenBank/DDBJ databases">
        <authorList>
            <person name="Mikucki A.G."/>
            <person name="Kahler C.M."/>
        </authorList>
    </citation>
    <scope>NUCLEOTIDE SEQUENCE [LARGE SCALE GENOMIC DNA]</scope>
    <source>
        <strain evidence="4 5">EXNM717</strain>
    </source>
</reference>
<organism evidence="4 5">
    <name type="scientific">Neisseria oralis</name>
    <dbReference type="NCBI Taxonomy" id="1107316"/>
    <lineage>
        <taxon>Bacteria</taxon>
        <taxon>Pseudomonadati</taxon>
        <taxon>Pseudomonadota</taxon>
        <taxon>Betaproteobacteria</taxon>
        <taxon>Neisseriales</taxon>
        <taxon>Neisseriaceae</taxon>
        <taxon>Neisseria</taxon>
    </lineage>
</organism>
<evidence type="ECO:0000313" key="4">
    <source>
        <dbReference type="EMBL" id="MFK7641919.1"/>
    </source>
</evidence>
<proteinExistence type="predicted"/>
<comment type="caution">
    <text evidence="4">The sequence shown here is derived from an EMBL/GenBank/DDBJ whole genome shotgun (WGS) entry which is preliminary data.</text>
</comment>
<dbReference type="Gene3D" id="3.40.50.1820">
    <property type="entry name" value="alpha/beta hydrolase"/>
    <property type="match status" value="1"/>
</dbReference>
<dbReference type="Pfam" id="PF26363">
    <property type="entry name" value="Phospholipase-like"/>
    <property type="match status" value="1"/>
</dbReference>
<keyword evidence="5" id="KW-1185">Reference proteome</keyword>
<dbReference type="InterPro" id="IPR018511">
    <property type="entry name" value="Hemolysin-typ_Ca-bd_CS"/>
</dbReference>
<sequence length="785" mass="85455">MAIKDTATDFELPQDNQIIFEDASVADIENMLEGEVELLPIQADTKVSRLPTVETVEMLAEEVPLKPIKAEEITIPQPAASAVSAKMLLGLSALLGGGAVLAAAGKSSGGGESKKQPVSEKNVPQQDDRENDGDKAERPSENNPVHNNDQTAPARPKPDEAAGSKVTSPETPPVAEKAQITTHIYYPNGASASITSPEDMAFDTASLEYSVAAVQTETKAGGRHLSLPNTGAEVITLNPDKVASSIYGRDTDKDGLIDVIDRAPKEWNVSERDLRMFASLAYEDKETLEALFRGKHEDGSKYISQKELVNYADVSELTGKWELLKAESPGSGLDYAVFGNRNEKGELDSVVVAFRGTQLFSLSDIWADLKILFANTPTQATYLNDIAQFIDSLNPKNVYSTGHSLGGYLAEYFAAHTMQQKYDWSVNFQHSSLFNPAILKIDNNSSDNLKNARYMAESFTKTPVIDKSDITQDKQLYKTNSYVIKGEWVSSGNWLFSGLGEYNNTISFDFKQSDWWGKHDMSSFYEKDATGKLEKYFSYGSRIDSHYNNPYKTDTDRDGFSDGIEAKLKSDPQDADSTPFAVTEPAVAPDEGMSLAIVQTEKADGSIVSVKGVEMTGTQEEGNTVYRPSENPVVDLGTEKIQSAADGVHQAVITVKGTAGDDTIVGSKGNDIIWGGLGSDTIKGNGGSDTIVFSAEDIRAGKVDTVTDFGRDDFLDLGRLRTLFSDHPENFKWENILDNTDISSSALVYKAEEHTLAYRAAGSENANVFARFDEQAEVSASQFIG</sequence>
<dbReference type="PRINTS" id="PR00313">
    <property type="entry name" value="CABNDNGRPT"/>
</dbReference>
<dbReference type="EMBL" id="JBJGEB010000004">
    <property type="protein sequence ID" value="MFK7641919.1"/>
    <property type="molecule type" value="Genomic_DNA"/>
</dbReference>
<dbReference type="Gene3D" id="2.150.10.10">
    <property type="entry name" value="Serralysin-like metalloprotease, C-terminal"/>
    <property type="match status" value="1"/>
</dbReference>
<dbReference type="SUPFAM" id="SSF53474">
    <property type="entry name" value="alpha/beta-Hydrolases"/>
    <property type="match status" value="1"/>
</dbReference>
<dbReference type="Pfam" id="PF00353">
    <property type="entry name" value="HemolysinCabind"/>
    <property type="match status" value="1"/>
</dbReference>
<dbReference type="InterPro" id="IPR001343">
    <property type="entry name" value="Hemolysn_Ca-bd"/>
</dbReference>
<dbReference type="SUPFAM" id="SSF51120">
    <property type="entry name" value="beta-Roll"/>
    <property type="match status" value="1"/>
</dbReference>
<keyword evidence="2" id="KW-0964">Secreted</keyword>
<dbReference type="InterPro" id="IPR050557">
    <property type="entry name" value="RTX_toxin/Mannuronan_C5-epim"/>
</dbReference>
<feature type="region of interest" description="Disordered" evidence="3">
    <location>
        <begin position="550"/>
        <end position="580"/>
    </location>
</feature>
<gene>
    <name evidence="4" type="ORF">ACI43T_05320</name>
</gene>
<dbReference type="PANTHER" id="PTHR38340:SF1">
    <property type="entry name" value="S-LAYER PROTEIN"/>
    <property type="match status" value="1"/>
</dbReference>
<dbReference type="RefSeq" id="WP_405385749.1">
    <property type="nucleotide sequence ID" value="NZ_JBJGEB010000004.1"/>
</dbReference>
<name>A0ABW8Q314_9NEIS</name>
<evidence type="ECO:0000256" key="2">
    <source>
        <dbReference type="ARBA" id="ARBA00022525"/>
    </source>
</evidence>